<dbReference type="Pfam" id="PF01381">
    <property type="entry name" value="HTH_3"/>
    <property type="match status" value="1"/>
</dbReference>
<dbReference type="SUPFAM" id="SSF47413">
    <property type="entry name" value="lambda repressor-like DNA-binding domains"/>
    <property type="match status" value="1"/>
</dbReference>
<dbReference type="EMBL" id="WISB01000006">
    <property type="protein sequence ID" value="MQW67667.1"/>
    <property type="molecule type" value="Genomic_DNA"/>
</dbReference>
<dbReference type="CDD" id="cd00093">
    <property type="entry name" value="HTH_XRE"/>
    <property type="match status" value="1"/>
</dbReference>
<name>A0A6G1WDC6_9HYPH</name>
<feature type="domain" description="HTH cro/C1-type" evidence="1">
    <location>
        <begin position="19"/>
        <end position="72"/>
    </location>
</feature>
<dbReference type="RefSeq" id="WP_018208519.1">
    <property type="nucleotide sequence ID" value="NZ_RPJM01000119.1"/>
</dbReference>
<proteinExistence type="predicted"/>
<dbReference type="GO" id="GO:0003677">
    <property type="term" value="F:DNA binding"/>
    <property type="evidence" value="ECO:0007669"/>
    <property type="project" value="InterPro"/>
</dbReference>
<evidence type="ECO:0000313" key="2">
    <source>
        <dbReference type="EMBL" id="MQW67667.1"/>
    </source>
</evidence>
<sequence length="114" mass="13292">MSNIPKIHGDKAPIRIHYIVEWAEKRDLSQADIARELGADKSLVSRWFSGMLPKEDYLKRLAALFGTDVHGLFRHPDDDWLAKFFRDKTEDQKERAIEMLRIFFNENDKTGTDG</sequence>
<comment type="caution">
    <text evidence="2">The sequence shown here is derived from an EMBL/GenBank/DDBJ whole genome shotgun (WGS) entry which is preliminary data.</text>
</comment>
<dbReference type="PROSITE" id="PS50943">
    <property type="entry name" value="HTH_CROC1"/>
    <property type="match status" value="1"/>
</dbReference>
<accession>A0A6G1WDC6</accession>
<dbReference type="Gene3D" id="1.10.260.40">
    <property type="entry name" value="lambda repressor-like DNA-binding domains"/>
    <property type="match status" value="1"/>
</dbReference>
<gene>
    <name evidence="2" type="ORF">GHJ91_00335</name>
</gene>
<dbReference type="InterPro" id="IPR001387">
    <property type="entry name" value="Cro/C1-type_HTH"/>
</dbReference>
<dbReference type="SMART" id="SM00530">
    <property type="entry name" value="HTH_XRE"/>
    <property type="match status" value="1"/>
</dbReference>
<organism evidence="2">
    <name type="scientific">Sinorhizobium medicae</name>
    <dbReference type="NCBI Taxonomy" id="110321"/>
    <lineage>
        <taxon>Bacteria</taxon>
        <taxon>Pseudomonadati</taxon>
        <taxon>Pseudomonadota</taxon>
        <taxon>Alphaproteobacteria</taxon>
        <taxon>Hyphomicrobiales</taxon>
        <taxon>Rhizobiaceae</taxon>
        <taxon>Sinorhizobium/Ensifer group</taxon>
        <taxon>Sinorhizobium</taxon>
    </lineage>
</organism>
<reference evidence="2" key="1">
    <citation type="journal article" date="2013" name="Genome Biol.">
        <title>Comparative genomics of the core and accessory genomes of 48 Sinorhizobium strains comprising five genospecies.</title>
        <authorList>
            <person name="Sugawara M."/>
            <person name="Epstein B."/>
            <person name="Badgley B.D."/>
            <person name="Unno T."/>
            <person name="Xu L."/>
            <person name="Reese J."/>
            <person name="Gyaneshwar P."/>
            <person name="Denny R."/>
            <person name="Mudge J."/>
            <person name="Bharti A.K."/>
            <person name="Farmer A.D."/>
            <person name="May G.D."/>
            <person name="Woodward J.E."/>
            <person name="Medigue C."/>
            <person name="Vallenet D."/>
            <person name="Lajus A."/>
            <person name="Rouy Z."/>
            <person name="Martinez-Vaz B."/>
            <person name="Tiffin P."/>
            <person name="Young N.D."/>
            <person name="Sadowsky M.J."/>
        </authorList>
    </citation>
    <scope>NUCLEOTIDE SEQUENCE</scope>
    <source>
        <strain evidence="2">M1</strain>
    </source>
</reference>
<dbReference type="AlphaFoldDB" id="A0A6G1WDC6"/>
<dbReference type="InterPro" id="IPR010982">
    <property type="entry name" value="Lambda_DNA-bd_dom_sf"/>
</dbReference>
<evidence type="ECO:0000259" key="1">
    <source>
        <dbReference type="PROSITE" id="PS50943"/>
    </source>
</evidence>
<protein>
    <submittedName>
        <fullName evidence="2">Helix-turn-helix domain-containing protein</fullName>
    </submittedName>
</protein>